<dbReference type="KEGG" id="acm:AciX9_3581"/>
<evidence type="ECO:0000313" key="8">
    <source>
        <dbReference type="EMBL" id="ADW70585.1"/>
    </source>
</evidence>
<keyword evidence="9" id="KW-1185">Reference proteome</keyword>
<dbReference type="eggNOG" id="COG0682">
    <property type="taxonomic scope" value="Bacteria"/>
</dbReference>
<comment type="similarity">
    <text evidence="1">Belongs to the Lgt family.</text>
</comment>
<feature type="transmembrane region" description="Helical" evidence="7">
    <location>
        <begin position="188"/>
        <end position="207"/>
    </location>
</feature>
<dbReference type="Proteomes" id="UP000000343">
    <property type="component" value="Chromosome"/>
</dbReference>
<dbReference type="GO" id="GO:0005886">
    <property type="term" value="C:plasma membrane"/>
    <property type="evidence" value="ECO:0007669"/>
    <property type="project" value="InterPro"/>
</dbReference>
<feature type="transmembrane region" description="Helical" evidence="7">
    <location>
        <begin position="12"/>
        <end position="32"/>
    </location>
</feature>
<dbReference type="RefSeq" id="WP_013581896.1">
    <property type="nucleotide sequence ID" value="NC_015064.1"/>
</dbReference>
<feature type="transmembrane region" description="Helical" evidence="7">
    <location>
        <begin position="108"/>
        <end position="129"/>
    </location>
</feature>
<keyword evidence="2" id="KW-1003">Cell membrane</keyword>
<feature type="transmembrane region" description="Helical" evidence="7">
    <location>
        <begin position="78"/>
        <end position="101"/>
    </location>
</feature>
<evidence type="ECO:0000256" key="6">
    <source>
        <dbReference type="ARBA" id="ARBA00023136"/>
    </source>
</evidence>
<organism evidence="9">
    <name type="scientific">Granulicella tundricola (strain ATCC BAA-1859 / DSM 23138 / MP5ACTX9)</name>
    <dbReference type="NCBI Taxonomy" id="1198114"/>
    <lineage>
        <taxon>Bacteria</taxon>
        <taxon>Pseudomonadati</taxon>
        <taxon>Acidobacteriota</taxon>
        <taxon>Terriglobia</taxon>
        <taxon>Terriglobales</taxon>
        <taxon>Acidobacteriaceae</taxon>
        <taxon>Granulicella</taxon>
    </lineage>
</organism>
<sequence>MYPILFHLGRVALPTFGVLAAIGLMCGLGLSLRTARLLGLDPDAVWNAGLFAVIAAFVLSRVLLIFEHMRIFMQFPGLVLAFPSLTATGVLLTGLATLAWIRVKKLPVLRVLDAWAPCAALVWGFLALGHFADGSDPGMALGAARTHPVGVYAALAGFGMAAGLYWLLAGAGEGVTRIRGIKTDVRGFVCGLGLVGCGVCQFLISFVRVPGKQLYGMDVLQVVALGMVVVGGLLVGGLGPRVTSVEATSRRVREF</sequence>
<dbReference type="EMBL" id="CP002480">
    <property type="protein sequence ID" value="ADW70585.1"/>
    <property type="molecule type" value="Genomic_DNA"/>
</dbReference>
<accession>E8X4U6</accession>
<dbReference type="GO" id="GO:0008961">
    <property type="term" value="F:phosphatidylglycerol-prolipoprotein diacylglyceryl transferase activity"/>
    <property type="evidence" value="ECO:0007669"/>
    <property type="project" value="InterPro"/>
</dbReference>
<dbReference type="PaxDb" id="1198114-AciX9_3581"/>
<feature type="transmembrane region" description="Helical" evidence="7">
    <location>
        <begin position="149"/>
        <end position="168"/>
    </location>
</feature>
<evidence type="ECO:0000313" key="9">
    <source>
        <dbReference type="Proteomes" id="UP000000343"/>
    </source>
</evidence>
<evidence type="ECO:0000256" key="7">
    <source>
        <dbReference type="SAM" id="Phobius"/>
    </source>
</evidence>
<keyword evidence="4 7" id="KW-0812">Transmembrane</keyword>
<proteinExistence type="inferred from homology"/>
<name>E8X4U6_GRATM</name>
<evidence type="ECO:0000256" key="5">
    <source>
        <dbReference type="ARBA" id="ARBA00022989"/>
    </source>
</evidence>
<dbReference type="PANTHER" id="PTHR30589">
    <property type="entry name" value="PROLIPOPROTEIN DIACYLGLYCERYL TRANSFERASE"/>
    <property type="match status" value="1"/>
</dbReference>
<dbReference type="GO" id="GO:0042158">
    <property type="term" value="P:lipoprotein biosynthetic process"/>
    <property type="evidence" value="ECO:0007669"/>
    <property type="project" value="InterPro"/>
</dbReference>
<dbReference type="PANTHER" id="PTHR30589:SF0">
    <property type="entry name" value="PHOSPHATIDYLGLYCEROL--PROLIPOPROTEIN DIACYLGLYCERYL TRANSFERASE"/>
    <property type="match status" value="1"/>
</dbReference>
<keyword evidence="8" id="KW-0449">Lipoprotein</keyword>
<dbReference type="OrthoDB" id="118679at2"/>
<dbReference type="STRING" id="1198114.AciX9_3581"/>
<keyword evidence="5 7" id="KW-1133">Transmembrane helix</keyword>
<evidence type="ECO:0000256" key="4">
    <source>
        <dbReference type="ARBA" id="ARBA00022692"/>
    </source>
</evidence>
<evidence type="ECO:0000256" key="3">
    <source>
        <dbReference type="ARBA" id="ARBA00022679"/>
    </source>
</evidence>
<gene>
    <name evidence="8" type="ordered locus">AciX9_3581</name>
</gene>
<evidence type="ECO:0000256" key="2">
    <source>
        <dbReference type="ARBA" id="ARBA00022475"/>
    </source>
</evidence>
<dbReference type="HOGENOM" id="CLU_1106685_0_0_0"/>
<keyword evidence="6 7" id="KW-0472">Membrane</keyword>
<feature type="transmembrane region" description="Helical" evidence="7">
    <location>
        <begin position="219"/>
        <end position="243"/>
    </location>
</feature>
<evidence type="ECO:0000256" key="1">
    <source>
        <dbReference type="ARBA" id="ARBA00007150"/>
    </source>
</evidence>
<dbReference type="InterPro" id="IPR001640">
    <property type="entry name" value="Lgt"/>
</dbReference>
<keyword evidence="3 8" id="KW-0808">Transferase</keyword>
<protein>
    <submittedName>
        <fullName evidence="8">Prolipoprotein diacylglyceryl transferase</fullName>
    </submittedName>
</protein>
<dbReference type="Pfam" id="PF01790">
    <property type="entry name" value="LGT"/>
    <property type="match status" value="1"/>
</dbReference>
<feature type="transmembrane region" description="Helical" evidence="7">
    <location>
        <begin position="44"/>
        <end position="66"/>
    </location>
</feature>
<dbReference type="AlphaFoldDB" id="E8X4U6"/>
<reference evidence="9" key="1">
    <citation type="submission" date="2011-01" db="EMBL/GenBank/DDBJ databases">
        <title>Complete sequence of chromosome of Acidobacterium sp. MP5ACTX9.</title>
        <authorList>
            <consortium name="US DOE Joint Genome Institute"/>
            <person name="Lucas S."/>
            <person name="Copeland A."/>
            <person name="Lapidus A."/>
            <person name="Cheng J.-F."/>
            <person name="Goodwin L."/>
            <person name="Pitluck S."/>
            <person name="Teshima H."/>
            <person name="Detter J.C."/>
            <person name="Han C."/>
            <person name="Tapia R."/>
            <person name="Land M."/>
            <person name="Hauser L."/>
            <person name="Kyrpides N."/>
            <person name="Ivanova N."/>
            <person name="Ovchinnikova G."/>
            <person name="Pagani I."/>
            <person name="Rawat S.R."/>
            <person name="Mannisto M."/>
            <person name="Haggblom M.M."/>
            <person name="Woyke T."/>
        </authorList>
    </citation>
    <scope>NUCLEOTIDE SEQUENCE [LARGE SCALE GENOMIC DNA]</scope>
    <source>
        <strain evidence="9">MP5ACTX9</strain>
    </source>
</reference>